<evidence type="ECO:0000313" key="3">
    <source>
        <dbReference type="Proteomes" id="UP001427805"/>
    </source>
</evidence>
<dbReference type="Proteomes" id="UP001427805">
    <property type="component" value="Unassembled WGS sequence"/>
</dbReference>
<dbReference type="SUPFAM" id="SSF55729">
    <property type="entry name" value="Acyl-CoA N-acyltransferases (Nat)"/>
    <property type="match status" value="1"/>
</dbReference>
<keyword evidence="3" id="KW-1185">Reference proteome</keyword>
<proteinExistence type="predicted"/>
<dbReference type="Gene3D" id="3.40.630.30">
    <property type="match status" value="1"/>
</dbReference>
<dbReference type="Pfam" id="PF13302">
    <property type="entry name" value="Acetyltransf_3"/>
    <property type="match status" value="1"/>
</dbReference>
<dbReference type="InterPro" id="IPR051531">
    <property type="entry name" value="N-acetyltransferase"/>
</dbReference>
<protein>
    <submittedName>
        <fullName evidence="2">GNAT family N-acetyltransferase</fullName>
    </submittedName>
</protein>
<comment type="caution">
    <text evidence="2">The sequence shown here is derived from an EMBL/GenBank/DDBJ whole genome shotgun (WGS) entry which is preliminary data.</text>
</comment>
<evidence type="ECO:0000259" key="1">
    <source>
        <dbReference type="PROSITE" id="PS51186"/>
    </source>
</evidence>
<dbReference type="RefSeq" id="WP_346245191.1">
    <property type="nucleotide sequence ID" value="NZ_JBDIZK010000002.1"/>
</dbReference>
<dbReference type="PROSITE" id="PS51186">
    <property type="entry name" value="GNAT"/>
    <property type="match status" value="1"/>
</dbReference>
<name>A0ABV0B3L4_9SPHN</name>
<dbReference type="InterPro" id="IPR016181">
    <property type="entry name" value="Acyl_CoA_acyltransferase"/>
</dbReference>
<reference evidence="2 3" key="1">
    <citation type="submission" date="2024-05" db="EMBL/GenBank/DDBJ databases">
        <title>Sphingomonas sp. HF-S3 16S ribosomal RNA gene Genome sequencing and assembly.</title>
        <authorList>
            <person name="Lee H."/>
        </authorList>
    </citation>
    <scope>NUCLEOTIDE SEQUENCE [LARGE SCALE GENOMIC DNA]</scope>
    <source>
        <strain evidence="2 3">HF-S3</strain>
    </source>
</reference>
<gene>
    <name evidence="2" type="ORF">TPR58_03290</name>
</gene>
<dbReference type="PANTHER" id="PTHR43792">
    <property type="entry name" value="GNAT FAMILY, PUTATIVE (AFU_ORTHOLOGUE AFUA_3G00765)-RELATED-RELATED"/>
    <property type="match status" value="1"/>
</dbReference>
<accession>A0ABV0B3L4</accession>
<feature type="domain" description="N-acetyltransferase" evidence="1">
    <location>
        <begin position="8"/>
        <end position="172"/>
    </location>
</feature>
<evidence type="ECO:0000313" key="2">
    <source>
        <dbReference type="EMBL" id="MEN3746180.1"/>
    </source>
</evidence>
<dbReference type="EMBL" id="JBDIZK010000002">
    <property type="protein sequence ID" value="MEN3746180.1"/>
    <property type="molecule type" value="Genomic_DNA"/>
</dbReference>
<sequence>MFARTERLTLRPGWIEDAPELARAINHWEVCSKLATAPWPYSELDAEDFLGVPRDQADAFFLIFAHDRGATRLVGGVGLGTDEDGETELGYWLTPDAWGRGYATEAAQGVVSLARDTLRMKRLVSGHFLDNPASGRVLRKLGFRPTGRIVERDSRARGAKTACALFELDLCEDAADGDPRPQMAA</sequence>
<dbReference type="InterPro" id="IPR000182">
    <property type="entry name" value="GNAT_dom"/>
</dbReference>
<organism evidence="2 3">
    <name type="scientific">Sphingomonas rustica</name>
    <dbReference type="NCBI Taxonomy" id="3103142"/>
    <lineage>
        <taxon>Bacteria</taxon>
        <taxon>Pseudomonadati</taxon>
        <taxon>Pseudomonadota</taxon>
        <taxon>Alphaproteobacteria</taxon>
        <taxon>Sphingomonadales</taxon>
        <taxon>Sphingomonadaceae</taxon>
        <taxon>Sphingomonas</taxon>
    </lineage>
</organism>